<keyword evidence="3" id="KW-1185">Reference proteome</keyword>
<dbReference type="CDD" id="cd09117">
    <property type="entry name" value="PLDc_Bfil_DEXD_like"/>
    <property type="match status" value="1"/>
</dbReference>
<feature type="compositionally biased region" description="Acidic residues" evidence="1">
    <location>
        <begin position="459"/>
        <end position="474"/>
    </location>
</feature>
<accession>A0ABQ0ALT7</accession>
<evidence type="ECO:0000256" key="1">
    <source>
        <dbReference type="SAM" id="MobiDB-lite"/>
    </source>
</evidence>
<dbReference type="EMBL" id="BAABWU010000007">
    <property type="protein sequence ID" value="GAA6196820.1"/>
    <property type="molecule type" value="Genomic_DNA"/>
</dbReference>
<dbReference type="Proteomes" id="UP001441944">
    <property type="component" value="Unassembled WGS sequence"/>
</dbReference>
<proteinExistence type="predicted"/>
<evidence type="ECO:0008006" key="4">
    <source>
        <dbReference type="Google" id="ProtNLM"/>
    </source>
</evidence>
<dbReference type="Gene3D" id="3.30.870.10">
    <property type="entry name" value="Endonuclease Chain A"/>
    <property type="match status" value="2"/>
</dbReference>
<protein>
    <recommendedName>
        <fullName evidence="4">PLD phosphodiesterase domain-containing protein</fullName>
    </recommendedName>
</protein>
<evidence type="ECO:0000313" key="2">
    <source>
        <dbReference type="EMBL" id="GAA6196820.1"/>
    </source>
</evidence>
<evidence type="ECO:0000313" key="3">
    <source>
        <dbReference type="Proteomes" id="UP001441944"/>
    </source>
</evidence>
<name>A0ABQ0ALT7_9RHOB</name>
<sequence length="739" mass="80469">MLNRTLSVVKTAERAGSAYHLAKRAVSGAFHSKIVLRLGKAKGSLMIGSANLTTGGLTGNMEALAELTISEEEMSAAPLLAYALEYFERHADPEDKAMRDVLSRARDKTPWLADVEGSQESEIDGRRLLLATEDDSDTIGESFASFIQEDTIDRLIVVSPYWDKNLSGLKRLRSALGMPDTAMIVDAEADEQGFTKNAFISQEGVTLHSTEEHDAGWDRKDQIRRLHAKLIIACGGEADYVLAGSANVTTPGLYGRYGGGGNAEACLIREERKGTAIDRLGLSVCLSEEMALEDLNLRSEGVDQDHGRDEDLIWPPDGGSMWIEHGSLFWRPPSEDGTDSCRLELADQGGILIDTVRMSEVHGQWTCNLSTEGTAPRIGTVVFGDGAKSAPVPIASLSGLGTNATAPRSGHVTRLLAELDGRDDLDMDDYERALKVIMASTKELGITLDRKGKKKDQPEVEEDEELRELTEEEYGERALTKEEERALRDGPVSEIRRFINSCLGLDPREFSDDDDDELTKAMRKKNTGSGGDDGNGNGDGDGPDGGGADDRPDVAPEYEVLSWDVADERAWRIYDRVDETCEALGMDGVEPLSYLNAIRLHILINVLLKSAAAVGEDIDERHPICASDPARSWVRMIGRICSRLVSPLSQQVQAMGSEQLQDECLDALATILFAVGLAAAAAKKAELDPKVTKPLERVHGNLAHTAARFAMSQPTANDYIRKAMPALEKAHRRLLTSVG</sequence>
<organism evidence="2 3">
    <name type="scientific">Pseudophaeobacter arcticus</name>
    <dbReference type="NCBI Taxonomy" id="385492"/>
    <lineage>
        <taxon>Bacteria</taxon>
        <taxon>Pseudomonadati</taxon>
        <taxon>Pseudomonadota</taxon>
        <taxon>Alphaproteobacteria</taxon>
        <taxon>Rhodobacterales</taxon>
        <taxon>Paracoccaceae</taxon>
        <taxon>Pseudophaeobacter</taxon>
    </lineage>
</organism>
<reference evidence="2 3" key="1">
    <citation type="submission" date="2024-04" db="EMBL/GenBank/DDBJ databases">
        <title>Draft genome sequence of Pseudophaeobacter arcticus NBRC 116598.</title>
        <authorList>
            <person name="Miyakawa T."/>
            <person name="Kusuya Y."/>
            <person name="Miura T."/>
        </authorList>
    </citation>
    <scope>NUCLEOTIDE SEQUENCE [LARGE SCALE GENOMIC DNA]</scope>
    <source>
        <strain evidence="2 3">SU-CL00105</strain>
    </source>
</reference>
<feature type="region of interest" description="Disordered" evidence="1">
    <location>
        <begin position="522"/>
        <end position="554"/>
    </location>
</feature>
<comment type="caution">
    <text evidence="2">The sequence shown here is derived from an EMBL/GenBank/DDBJ whole genome shotgun (WGS) entry which is preliminary data.</text>
</comment>
<feature type="region of interest" description="Disordered" evidence="1">
    <location>
        <begin position="450"/>
        <end position="483"/>
    </location>
</feature>
<feature type="compositionally biased region" description="Gly residues" evidence="1">
    <location>
        <begin position="528"/>
        <end position="546"/>
    </location>
</feature>
<gene>
    <name evidence="2" type="ORF">NBRC116598_22640</name>
</gene>